<feature type="compositionally biased region" description="Polar residues" evidence="1">
    <location>
        <begin position="146"/>
        <end position="161"/>
    </location>
</feature>
<proteinExistence type="predicted"/>
<feature type="region of interest" description="Disordered" evidence="1">
    <location>
        <begin position="262"/>
        <end position="304"/>
    </location>
</feature>
<feature type="compositionally biased region" description="Low complexity" evidence="1">
    <location>
        <begin position="279"/>
        <end position="296"/>
    </location>
</feature>
<dbReference type="PANTHER" id="PTHR15615">
    <property type="match status" value="1"/>
</dbReference>
<gene>
    <name evidence="2" type="ORF">PPACK8108_LOCUS23610</name>
</gene>
<feature type="compositionally biased region" description="Polar residues" evidence="1">
    <location>
        <begin position="335"/>
        <end position="350"/>
    </location>
</feature>
<keyword evidence="3" id="KW-1185">Reference proteome</keyword>
<evidence type="ECO:0000256" key="1">
    <source>
        <dbReference type="SAM" id="MobiDB-lite"/>
    </source>
</evidence>
<dbReference type="AlphaFoldDB" id="A0AAV0BQJ6"/>
<evidence type="ECO:0000313" key="3">
    <source>
        <dbReference type="Proteomes" id="UP001153365"/>
    </source>
</evidence>
<protein>
    <submittedName>
        <fullName evidence="2">Expressed protein</fullName>
    </submittedName>
</protein>
<name>A0AAV0BQJ6_PHAPC</name>
<evidence type="ECO:0000313" key="2">
    <source>
        <dbReference type="EMBL" id="CAH7688629.1"/>
    </source>
</evidence>
<reference evidence="2" key="1">
    <citation type="submission" date="2022-06" db="EMBL/GenBank/DDBJ databases">
        <authorList>
            <consortium name="SYNGENTA / RWTH Aachen University"/>
        </authorList>
    </citation>
    <scope>NUCLEOTIDE SEQUENCE</scope>
</reference>
<dbReference type="PANTHER" id="PTHR15615:SF94">
    <property type="entry name" value="PHO85 CYCLIN-6-RELATED"/>
    <property type="match status" value="1"/>
</dbReference>
<dbReference type="GO" id="GO:0005634">
    <property type="term" value="C:nucleus"/>
    <property type="evidence" value="ECO:0007669"/>
    <property type="project" value="TreeGrafter"/>
</dbReference>
<dbReference type="Proteomes" id="UP001153365">
    <property type="component" value="Unassembled WGS sequence"/>
</dbReference>
<comment type="caution">
    <text evidence="2">The sequence shown here is derived from an EMBL/GenBank/DDBJ whole genome shotgun (WGS) entry which is preliminary data.</text>
</comment>
<dbReference type="InterPro" id="IPR013922">
    <property type="entry name" value="Cyclin_PHO80-like"/>
</dbReference>
<feature type="region of interest" description="Disordered" evidence="1">
    <location>
        <begin position="129"/>
        <end position="161"/>
    </location>
</feature>
<feature type="region of interest" description="Disordered" evidence="1">
    <location>
        <begin position="316"/>
        <end position="353"/>
    </location>
</feature>
<accession>A0AAV0BQJ6</accession>
<dbReference type="GO" id="GO:0019901">
    <property type="term" value="F:protein kinase binding"/>
    <property type="evidence" value="ECO:0007669"/>
    <property type="project" value="InterPro"/>
</dbReference>
<dbReference type="Gene3D" id="1.10.472.10">
    <property type="entry name" value="Cyclin-like"/>
    <property type="match status" value="1"/>
</dbReference>
<organism evidence="2 3">
    <name type="scientific">Phakopsora pachyrhizi</name>
    <name type="common">Asian soybean rust disease fungus</name>
    <dbReference type="NCBI Taxonomy" id="170000"/>
    <lineage>
        <taxon>Eukaryota</taxon>
        <taxon>Fungi</taxon>
        <taxon>Dikarya</taxon>
        <taxon>Basidiomycota</taxon>
        <taxon>Pucciniomycotina</taxon>
        <taxon>Pucciniomycetes</taxon>
        <taxon>Pucciniales</taxon>
        <taxon>Phakopsoraceae</taxon>
        <taxon>Phakopsora</taxon>
    </lineage>
</organism>
<dbReference type="GO" id="GO:0016538">
    <property type="term" value="F:cyclin-dependent protein serine/threonine kinase regulator activity"/>
    <property type="evidence" value="ECO:0007669"/>
    <property type="project" value="TreeGrafter"/>
</dbReference>
<dbReference type="GO" id="GO:0000307">
    <property type="term" value="C:cyclin-dependent protein kinase holoenzyme complex"/>
    <property type="evidence" value="ECO:0007669"/>
    <property type="project" value="TreeGrafter"/>
</dbReference>
<dbReference type="Pfam" id="PF08613">
    <property type="entry name" value="Cyclin"/>
    <property type="match status" value="2"/>
</dbReference>
<feature type="compositionally biased region" description="Low complexity" evidence="1">
    <location>
        <begin position="262"/>
        <end position="271"/>
    </location>
</feature>
<dbReference type="EMBL" id="CALTRL010005998">
    <property type="protein sequence ID" value="CAH7688629.1"/>
    <property type="molecule type" value="Genomic_DNA"/>
</dbReference>
<sequence>MTPDNQSDQSPVHQFVSTATGTLIKLIAIKLRAAVANGDTVLDLDPHPRQSTKFEAQSKPGMSVHAYLTRVITLTPIPADAVLLSLVYLNRISSPGSLNEDDRPSLFSYLPKDLQDQYDAEATVRNFDQDTGTSHQDERSHESDQGLRNQSTAPSCQPQTPLLSRCQRENSLRVPINSLTIHRLILSTMVLATKFVSDGYVLRNRTSKVGGVSESEMDGLERETMRRLKFELCWKSPELDSIADETLGKSLTLSSTLSFLPVSSPLKSPTSPSLPSPMPSLRSSSSISPSSSSSPSPSSPLPLCAAPELMIKPSTEIQSETSLSSSVARPLEPKSSGSTQTNNEEASLTSKAIVDPVKPRQPKRMIFVRSQLVSAIYDTKYLDYYCQTSHSTGNGLNGGTQGATSHFTRNNRTSLVVTKLEQNCLKICHTKIYSV</sequence>
<feature type="compositionally biased region" description="Basic and acidic residues" evidence="1">
    <location>
        <begin position="135"/>
        <end position="145"/>
    </location>
</feature>
<feature type="compositionally biased region" description="Polar residues" evidence="1">
    <location>
        <begin position="316"/>
        <end position="327"/>
    </location>
</feature>